<reference evidence="2" key="1">
    <citation type="submission" date="2023-04" db="EMBL/GenBank/DDBJ databases">
        <title>Genome dynamics across the evolutionary transition to endosymbiosis.</title>
        <authorList>
            <person name="Siozios S."/>
            <person name="Nadal-Jimenez P."/>
            <person name="Azagi T."/>
            <person name="Sprong H."/>
            <person name="Frost C.L."/>
            <person name="Parratt S.R."/>
            <person name="Taylor G."/>
            <person name="Brettell L."/>
            <person name="Lew K.C."/>
            <person name="Croft L."/>
            <person name="King K.C."/>
            <person name="Brockhurst M.A."/>
            <person name="Hypsa V."/>
            <person name="Novakova E."/>
            <person name="Darby A.C."/>
            <person name="Hurst G.D.D."/>
        </authorList>
    </citation>
    <scope>NUCLEOTIDE SEQUENCE</scope>
    <source>
        <strain evidence="2">AIh</strain>
    </source>
</reference>
<gene>
    <name evidence="2" type="ORF">QE207_04390</name>
</gene>
<dbReference type="AlphaFoldDB" id="A0AA95GBC3"/>
<keyword evidence="1" id="KW-0472">Membrane</keyword>
<protein>
    <submittedName>
        <fullName evidence="2">Uncharacterized protein</fullName>
    </submittedName>
</protein>
<keyword evidence="1" id="KW-1133">Transmembrane helix</keyword>
<evidence type="ECO:0000256" key="1">
    <source>
        <dbReference type="SAM" id="Phobius"/>
    </source>
</evidence>
<dbReference type="EMBL" id="CP123498">
    <property type="protein sequence ID" value="WGL95841.1"/>
    <property type="molecule type" value="Genomic_DNA"/>
</dbReference>
<name>A0AA95GBC3_9GAMM</name>
<accession>A0AA95GBC3</accession>
<evidence type="ECO:0000313" key="2">
    <source>
        <dbReference type="EMBL" id="WGL95841.1"/>
    </source>
</evidence>
<dbReference type="Proteomes" id="UP001177597">
    <property type="component" value="Chromosome"/>
</dbReference>
<keyword evidence="1" id="KW-0812">Transmembrane</keyword>
<proteinExistence type="predicted"/>
<sequence>MVSAYREFQEMLAEGGVRPITRPFIVGFSVIAGIGLIPLG</sequence>
<feature type="transmembrane region" description="Helical" evidence="1">
    <location>
        <begin position="20"/>
        <end position="39"/>
    </location>
</feature>
<evidence type="ECO:0000313" key="3">
    <source>
        <dbReference type="Proteomes" id="UP001177597"/>
    </source>
</evidence>
<organism evidence="2 3">
    <name type="scientific">Arsenophonus nasoniae</name>
    <name type="common">son-killer infecting Nasonia vitripennis</name>
    <dbReference type="NCBI Taxonomy" id="638"/>
    <lineage>
        <taxon>Bacteria</taxon>
        <taxon>Pseudomonadati</taxon>
        <taxon>Pseudomonadota</taxon>
        <taxon>Gammaproteobacteria</taxon>
        <taxon>Enterobacterales</taxon>
        <taxon>Morganellaceae</taxon>
        <taxon>Arsenophonus</taxon>
    </lineage>
</organism>